<evidence type="ECO:0000313" key="3">
    <source>
        <dbReference type="Proteomes" id="UP000664203"/>
    </source>
</evidence>
<dbReference type="AlphaFoldDB" id="A0A8H3IP93"/>
<feature type="compositionally biased region" description="Basic and acidic residues" evidence="1">
    <location>
        <begin position="232"/>
        <end position="242"/>
    </location>
</feature>
<accession>A0A8H3IP93</accession>
<gene>
    <name evidence="2" type="ORF">ALECFALPRED_002076</name>
</gene>
<evidence type="ECO:0000256" key="1">
    <source>
        <dbReference type="SAM" id="MobiDB-lite"/>
    </source>
</evidence>
<dbReference type="Proteomes" id="UP000664203">
    <property type="component" value="Unassembled WGS sequence"/>
</dbReference>
<comment type="caution">
    <text evidence="2">The sequence shown here is derived from an EMBL/GenBank/DDBJ whole genome shotgun (WGS) entry which is preliminary data.</text>
</comment>
<keyword evidence="3" id="KW-1185">Reference proteome</keyword>
<dbReference type="OrthoDB" id="10342111at2759"/>
<proteinExistence type="predicted"/>
<organism evidence="2 3">
    <name type="scientific">Alectoria fallacina</name>
    <dbReference type="NCBI Taxonomy" id="1903189"/>
    <lineage>
        <taxon>Eukaryota</taxon>
        <taxon>Fungi</taxon>
        <taxon>Dikarya</taxon>
        <taxon>Ascomycota</taxon>
        <taxon>Pezizomycotina</taxon>
        <taxon>Lecanoromycetes</taxon>
        <taxon>OSLEUM clade</taxon>
        <taxon>Lecanoromycetidae</taxon>
        <taxon>Lecanorales</taxon>
        <taxon>Lecanorineae</taxon>
        <taxon>Parmeliaceae</taxon>
        <taxon>Alectoria</taxon>
    </lineage>
</organism>
<evidence type="ECO:0000313" key="2">
    <source>
        <dbReference type="EMBL" id="CAF9922400.1"/>
    </source>
</evidence>
<dbReference type="EMBL" id="CAJPDR010000155">
    <property type="protein sequence ID" value="CAF9922400.1"/>
    <property type="molecule type" value="Genomic_DNA"/>
</dbReference>
<sequence length="242" mass="26527">MSNFKGHIDAIINARNLPSNYLDFPDPATLPTHCFVVSRTSVNGHQVNDVVPVIQDPPAPNIMDAAHECGLYNPNACVRRGVVEAIWKTYGMIWMKRAASEGGGPTDRIKDKATIAAIDRSVVIGSIKEYTRVDLAEEELATFEVLIGNLEEDWEDGTAELGMEMEMEIEGDGTVAGAESEGKEPAVGAAAMEKQVKEDKAEVEKEAKEPAEKQKKKQPKPAPVGTAWYLQRGKELDSKRTY</sequence>
<feature type="compositionally biased region" description="Basic and acidic residues" evidence="1">
    <location>
        <begin position="194"/>
        <end position="213"/>
    </location>
</feature>
<protein>
    <submittedName>
        <fullName evidence="2">Uncharacterized protein</fullName>
    </submittedName>
</protein>
<feature type="region of interest" description="Disordered" evidence="1">
    <location>
        <begin position="176"/>
        <end position="242"/>
    </location>
</feature>
<name>A0A8H3IP93_9LECA</name>
<reference evidence="2" key="1">
    <citation type="submission" date="2021-03" db="EMBL/GenBank/DDBJ databases">
        <authorList>
            <person name="Tagirdzhanova G."/>
        </authorList>
    </citation>
    <scope>NUCLEOTIDE SEQUENCE</scope>
</reference>